<feature type="compositionally biased region" description="Low complexity" evidence="1">
    <location>
        <begin position="143"/>
        <end position="153"/>
    </location>
</feature>
<evidence type="ECO:0000313" key="3">
    <source>
        <dbReference type="Proteomes" id="UP001165121"/>
    </source>
</evidence>
<organism evidence="2 3">
    <name type="scientific">Phytophthora fragariaefolia</name>
    <dbReference type="NCBI Taxonomy" id="1490495"/>
    <lineage>
        <taxon>Eukaryota</taxon>
        <taxon>Sar</taxon>
        <taxon>Stramenopiles</taxon>
        <taxon>Oomycota</taxon>
        <taxon>Peronosporomycetes</taxon>
        <taxon>Peronosporales</taxon>
        <taxon>Peronosporaceae</taxon>
        <taxon>Phytophthora</taxon>
    </lineage>
</organism>
<dbReference type="OrthoDB" id="93315at2759"/>
<evidence type="ECO:0000256" key="1">
    <source>
        <dbReference type="SAM" id="MobiDB-lite"/>
    </source>
</evidence>
<reference evidence="2" key="1">
    <citation type="submission" date="2023-04" db="EMBL/GenBank/DDBJ databases">
        <title>Phytophthora fragariaefolia NBRC 109709.</title>
        <authorList>
            <person name="Ichikawa N."/>
            <person name="Sato H."/>
            <person name="Tonouchi N."/>
        </authorList>
    </citation>
    <scope>NUCLEOTIDE SEQUENCE</scope>
    <source>
        <strain evidence="2">NBRC 109709</strain>
    </source>
</reference>
<gene>
    <name evidence="2" type="ORF">Pfra01_002304400</name>
</gene>
<feature type="region of interest" description="Disordered" evidence="1">
    <location>
        <begin position="71"/>
        <end position="162"/>
    </location>
</feature>
<feature type="compositionally biased region" description="Polar residues" evidence="1">
    <location>
        <begin position="117"/>
        <end position="128"/>
    </location>
</feature>
<feature type="compositionally biased region" description="Basic and acidic residues" evidence="1">
    <location>
        <begin position="73"/>
        <end position="93"/>
    </location>
</feature>
<dbReference type="EMBL" id="BSXT01003642">
    <property type="protein sequence ID" value="GMF54998.1"/>
    <property type="molecule type" value="Genomic_DNA"/>
</dbReference>
<protein>
    <submittedName>
        <fullName evidence="2">Unnamed protein product</fullName>
    </submittedName>
</protein>
<proteinExistence type="predicted"/>
<accession>A0A9W6Y6V9</accession>
<name>A0A9W6Y6V9_9STRA</name>
<feature type="region of interest" description="Disordered" evidence="1">
    <location>
        <begin position="1"/>
        <end position="30"/>
    </location>
</feature>
<evidence type="ECO:0000313" key="2">
    <source>
        <dbReference type="EMBL" id="GMF54998.1"/>
    </source>
</evidence>
<dbReference type="Proteomes" id="UP001165121">
    <property type="component" value="Unassembled WGS sequence"/>
</dbReference>
<dbReference type="AlphaFoldDB" id="A0A9W6Y6V9"/>
<sequence>MGKAASSVPVNHAASVGAGGKRAPTKKLGKRKGGIDEAACFYCKGKYNAMGGVGPHFKQDCPKRKHDMALGVGRKDIHSEPKPLKTRKTDHARVQKVQPAKQEVPVEIPMDAASLRKLSNSQSDTTETTSKDLPATPERDSTPDSPVVSSGPDSDSDEDMDNFDCKEVVPVNNAKVASAAEALGRKAKAIEDTVSQCYPFLLKPLNELTENFWVLDTGCGHGLTGRASVFVAKSPNDDYMFTFGQGSKLRNTHLGIKNAYYEPNRY</sequence>
<keyword evidence="3" id="KW-1185">Reference proteome</keyword>
<comment type="caution">
    <text evidence="2">The sequence shown here is derived from an EMBL/GenBank/DDBJ whole genome shotgun (WGS) entry which is preliminary data.</text>
</comment>